<gene>
    <name evidence="1" type="ORF">Syun_004100</name>
</gene>
<accession>A0AAP0L2E0</accession>
<evidence type="ECO:0000313" key="2">
    <source>
        <dbReference type="Proteomes" id="UP001420932"/>
    </source>
</evidence>
<proteinExistence type="predicted"/>
<reference evidence="1 2" key="1">
    <citation type="submission" date="2024-01" db="EMBL/GenBank/DDBJ databases">
        <title>Genome assemblies of Stephania.</title>
        <authorList>
            <person name="Yang L."/>
        </authorList>
    </citation>
    <scope>NUCLEOTIDE SEQUENCE [LARGE SCALE GENOMIC DNA]</scope>
    <source>
        <strain evidence="1">YNDBR</strain>
        <tissue evidence="1">Leaf</tissue>
    </source>
</reference>
<keyword evidence="2" id="KW-1185">Reference proteome</keyword>
<dbReference type="Proteomes" id="UP001420932">
    <property type="component" value="Unassembled WGS sequence"/>
</dbReference>
<evidence type="ECO:0000313" key="1">
    <source>
        <dbReference type="EMBL" id="KAK9163198.1"/>
    </source>
</evidence>
<comment type="caution">
    <text evidence="1">The sequence shown here is derived from an EMBL/GenBank/DDBJ whole genome shotgun (WGS) entry which is preliminary data.</text>
</comment>
<evidence type="ECO:0008006" key="3">
    <source>
        <dbReference type="Google" id="ProtNLM"/>
    </source>
</evidence>
<protein>
    <recommendedName>
        <fullName evidence="3">Copia protein</fullName>
    </recommendedName>
</protein>
<dbReference type="EMBL" id="JBBNAF010000002">
    <property type="protein sequence ID" value="KAK9163198.1"/>
    <property type="molecule type" value="Genomic_DNA"/>
</dbReference>
<organism evidence="1 2">
    <name type="scientific">Stephania yunnanensis</name>
    <dbReference type="NCBI Taxonomy" id="152371"/>
    <lineage>
        <taxon>Eukaryota</taxon>
        <taxon>Viridiplantae</taxon>
        <taxon>Streptophyta</taxon>
        <taxon>Embryophyta</taxon>
        <taxon>Tracheophyta</taxon>
        <taxon>Spermatophyta</taxon>
        <taxon>Magnoliopsida</taxon>
        <taxon>Ranunculales</taxon>
        <taxon>Menispermaceae</taxon>
        <taxon>Menispermoideae</taxon>
        <taxon>Cissampelideae</taxon>
        <taxon>Stephania</taxon>
    </lineage>
</organism>
<dbReference type="CDD" id="cd09272">
    <property type="entry name" value="RNase_HI_RT_Ty1"/>
    <property type="match status" value="1"/>
</dbReference>
<sequence>MSCQSKKEVVVARSNAESEYKALAHVASEITWLKSLLSELKFHIPHPHVVWCNNMSATALARNPIFHTKTKHIEIYIHYIRDQMLKLLLTVHYVPSHDQIADTKPLSYSWFCYLKVKLSFMYSPFV</sequence>
<name>A0AAP0L2E0_9MAGN</name>
<dbReference type="PANTHER" id="PTHR11439">
    <property type="entry name" value="GAG-POL-RELATED RETROTRANSPOSON"/>
    <property type="match status" value="1"/>
</dbReference>
<dbReference type="PANTHER" id="PTHR11439:SF463">
    <property type="entry name" value="REVERSE TRANSCRIPTASE TY1_COPIA-TYPE DOMAIN-CONTAINING PROTEIN"/>
    <property type="match status" value="1"/>
</dbReference>
<dbReference type="AlphaFoldDB" id="A0AAP0L2E0"/>